<feature type="domain" description="AB hydrolase-1" evidence="1">
    <location>
        <begin position="37"/>
        <end position="265"/>
    </location>
</feature>
<dbReference type="Pfam" id="PF12697">
    <property type="entry name" value="Abhydrolase_6"/>
    <property type="match status" value="1"/>
</dbReference>
<dbReference type="RefSeq" id="WP_167269756.1">
    <property type="nucleotide sequence ID" value="NZ_JAASQJ010000002.1"/>
</dbReference>
<dbReference type="EMBL" id="JAASQJ010000002">
    <property type="protein sequence ID" value="NIJ52975.1"/>
    <property type="molecule type" value="Genomic_DNA"/>
</dbReference>
<evidence type="ECO:0000259" key="1">
    <source>
        <dbReference type="Pfam" id="PF12697"/>
    </source>
</evidence>
<dbReference type="InterPro" id="IPR029058">
    <property type="entry name" value="AB_hydrolase_fold"/>
</dbReference>
<proteinExistence type="predicted"/>
<gene>
    <name evidence="2" type="ORF">FHS68_002145</name>
</gene>
<dbReference type="Proteomes" id="UP001179181">
    <property type="component" value="Unassembled WGS sequence"/>
</dbReference>
<comment type="caution">
    <text evidence="2">The sequence shown here is derived from an EMBL/GenBank/DDBJ whole genome shotgun (WGS) entry which is preliminary data.</text>
</comment>
<dbReference type="PANTHER" id="PTHR10992:SF1086">
    <property type="entry name" value="AB HYDROLASE-1 DOMAIN-CONTAINING PROTEIN"/>
    <property type="match status" value="1"/>
</dbReference>
<dbReference type="InterPro" id="IPR045889">
    <property type="entry name" value="MES/HNL"/>
</dbReference>
<protein>
    <submittedName>
        <fullName evidence="2">Pimeloyl-ACP methyl ester carboxylesterase</fullName>
    </submittedName>
</protein>
<dbReference type="Gene3D" id="3.40.50.1820">
    <property type="entry name" value="alpha/beta hydrolase"/>
    <property type="match status" value="1"/>
</dbReference>
<reference evidence="2 3" key="1">
    <citation type="submission" date="2020-03" db="EMBL/GenBank/DDBJ databases">
        <title>Genomic Encyclopedia of Type Strains, Phase IV (KMG-IV): sequencing the most valuable type-strain genomes for metagenomic binning, comparative biology and taxonomic classification.</title>
        <authorList>
            <person name="Goeker M."/>
        </authorList>
    </citation>
    <scope>NUCLEOTIDE SEQUENCE [LARGE SCALE GENOMIC DNA]</scope>
    <source>
        <strain evidence="2 3">DSM 102865</strain>
    </source>
</reference>
<sequence length="272" mass="29430">MKTNFLPFWATVLLLSFSLLISCSEDHEIKKPAKTYLLIHGASHGAWAWTKVVPLLLAQGHRVVAIDLPGHSDDKTPAEKVTLDDYVNKVVDVANSQTGPVILVGHSSGGVTIAQTAERLGTAKVEKLIFLDAFLPKNGESVFSLAAKFLPSKPGEATFTNSFIFDQNQATFTLDLAQVANFLYHDCSPADIAFAKANLGKQPVAPFATPVQVTDAIYGAIPKYYIICSEARNGNMSEMAKNVATNKTGTLPTSHSPFFSKPETLTKLMLSF</sequence>
<keyword evidence="3" id="KW-1185">Reference proteome</keyword>
<dbReference type="PANTHER" id="PTHR10992">
    <property type="entry name" value="METHYLESTERASE FAMILY MEMBER"/>
    <property type="match status" value="1"/>
</dbReference>
<evidence type="ECO:0000313" key="3">
    <source>
        <dbReference type="Proteomes" id="UP001179181"/>
    </source>
</evidence>
<dbReference type="PROSITE" id="PS51257">
    <property type="entry name" value="PROKAR_LIPOPROTEIN"/>
    <property type="match status" value="1"/>
</dbReference>
<name>A0ABX0UMT1_9BACT</name>
<organism evidence="2 3">
    <name type="scientific">Dyadobacter arcticus</name>
    <dbReference type="NCBI Taxonomy" id="1078754"/>
    <lineage>
        <taxon>Bacteria</taxon>
        <taxon>Pseudomonadati</taxon>
        <taxon>Bacteroidota</taxon>
        <taxon>Cytophagia</taxon>
        <taxon>Cytophagales</taxon>
        <taxon>Spirosomataceae</taxon>
        <taxon>Dyadobacter</taxon>
    </lineage>
</organism>
<dbReference type="SUPFAM" id="SSF53474">
    <property type="entry name" value="alpha/beta-Hydrolases"/>
    <property type="match status" value="1"/>
</dbReference>
<dbReference type="InterPro" id="IPR000073">
    <property type="entry name" value="AB_hydrolase_1"/>
</dbReference>
<evidence type="ECO:0000313" key="2">
    <source>
        <dbReference type="EMBL" id="NIJ52975.1"/>
    </source>
</evidence>
<accession>A0ABX0UMT1</accession>